<name>A0A809SBS1_9PROT</name>
<dbReference type="PANTHER" id="PTHR12110">
    <property type="entry name" value="HYDROXYPYRUVATE ISOMERASE"/>
    <property type="match status" value="1"/>
</dbReference>
<dbReference type="Gene3D" id="3.20.20.150">
    <property type="entry name" value="Divalent-metal-dependent TIM barrel enzymes"/>
    <property type="match status" value="1"/>
</dbReference>
<dbReference type="RefSeq" id="WP_162086405.1">
    <property type="nucleotide sequence ID" value="NZ_AP021882.1"/>
</dbReference>
<dbReference type="InterPro" id="IPR050312">
    <property type="entry name" value="IolE/XylAMocC-like"/>
</dbReference>
<protein>
    <recommendedName>
        <fullName evidence="1">Xylose isomerase-like TIM barrel domain-containing protein</fullName>
    </recommendedName>
</protein>
<proteinExistence type="predicted"/>
<dbReference type="Proteomes" id="UP000463939">
    <property type="component" value="Plasmid SGTM_pl1"/>
</dbReference>
<reference evidence="3" key="1">
    <citation type="submission" date="2019-11" db="EMBL/GenBank/DDBJ databases">
        <title>Isolation and characterization of a novel species in the genus Sulfuriferula.</title>
        <authorList>
            <person name="Mochizuki J."/>
            <person name="Kojima H."/>
            <person name="Fukui M."/>
        </authorList>
    </citation>
    <scope>NUCLEOTIDE SEQUENCE [LARGE SCALE GENOMIC DNA]</scope>
    <source>
        <strain evidence="3">SGTM</strain>
        <plasmid evidence="3">sgtm_pl1 dna</plasmid>
    </source>
</reference>
<geneLocation type="plasmid" evidence="3">
    <name>sgtm_pl1 dna</name>
</geneLocation>
<feature type="domain" description="Xylose isomerase-like TIM barrel" evidence="1">
    <location>
        <begin position="37"/>
        <end position="271"/>
    </location>
</feature>
<sequence length="289" mass="32056">MTQPSQSPSSSIPFITGFAAQRSLPYAESIQFATKNGCKMFYVECASRVDSVTSFCDDKVSKLITLAASKGVHPIVHGNYRNPLSSELDLVREAAVKYATLEIDLAQKLNAPLIVHGSGLFTHNMINEYKVGALSAYKSSVIALAEYAQQKGVEIWVENLEYYSDKHPFYTVYSKLKEYEELLDGSPANVRMILDVGHEHISGDPIITFNKLKDRIAAVSLNDNDGIHDTHMALGKGTLDISGFLTAMSESGWKGIMSFETRGRDPKDEIAYVEEIYSFLNNEETTYAQ</sequence>
<evidence type="ECO:0000313" key="2">
    <source>
        <dbReference type="EMBL" id="BBP02512.1"/>
    </source>
</evidence>
<keyword evidence="3" id="KW-1185">Reference proteome</keyword>
<organism evidence="2 3">
    <name type="scientific">Sulfuriferula nivalis</name>
    <dbReference type="NCBI Taxonomy" id="2675298"/>
    <lineage>
        <taxon>Bacteria</taxon>
        <taxon>Pseudomonadati</taxon>
        <taxon>Pseudomonadota</taxon>
        <taxon>Betaproteobacteria</taxon>
        <taxon>Nitrosomonadales</taxon>
        <taxon>Sulfuricellaceae</taxon>
        <taxon>Sulfuriferula</taxon>
    </lineage>
</organism>
<dbReference type="EMBL" id="AP021882">
    <property type="protein sequence ID" value="BBP02512.1"/>
    <property type="molecule type" value="Genomic_DNA"/>
</dbReference>
<evidence type="ECO:0000259" key="1">
    <source>
        <dbReference type="Pfam" id="PF01261"/>
    </source>
</evidence>
<gene>
    <name evidence="2" type="ORF">SFSGTM_32200</name>
</gene>
<dbReference type="KEGG" id="sniv:SFSGTM_32200"/>
<dbReference type="AlphaFoldDB" id="A0A809SBS1"/>
<keyword evidence="2" id="KW-0614">Plasmid</keyword>
<dbReference type="InterPro" id="IPR036237">
    <property type="entry name" value="Xyl_isomerase-like_sf"/>
</dbReference>
<dbReference type="Pfam" id="PF01261">
    <property type="entry name" value="AP_endonuc_2"/>
    <property type="match status" value="1"/>
</dbReference>
<dbReference type="InterPro" id="IPR013022">
    <property type="entry name" value="Xyl_isomerase-like_TIM-brl"/>
</dbReference>
<accession>A0A809SBS1</accession>
<evidence type="ECO:0000313" key="3">
    <source>
        <dbReference type="Proteomes" id="UP000463939"/>
    </source>
</evidence>
<dbReference type="SUPFAM" id="SSF51658">
    <property type="entry name" value="Xylose isomerase-like"/>
    <property type="match status" value="1"/>
</dbReference>
<dbReference type="PANTHER" id="PTHR12110:SF21">
    <property type="entry name" value="XYLOSE ISOMERASE-LIKE TIM BARREL DOMAIN-CONTAINING PROTEIN"/>
    <property type="match status" value="1"/>
</dbReference>